<dbReference type="GO" id="GO:0006890">
    <property type="term" value="P:retrograde vesicle-mediated transport, Golgi to endoplasmic reticulum"/>
    <property type="evidence" value="ECO:0007669"/>
    <property type="project" value="TreeGrafter"/>
</dbReference>
<dbReference type="EMBL" id="KV453841">
    <property type="protein sequence ID" value="ODV92731.1"/>
    <property type="molecule type" value="Genomic_DNA"/>
</dbReference>
<organism evidence="11 12">
    <name type="scientific">Tortispora caseinolytica NRRL Y-17796</name>
    <dbReference type="NCBI Taxonomy" id="767744"/>
    <lineage>
        <taxon>Eukaryota</taxon>
        <taxon>Fungi</taxon>
        <taxon>Dikarya</taxon>
        <taxon>Ascomycota</taxon>
        <taxon>Saccharomycotina</taxon>
        <taxon>Trigonopsidomycetes</taxon>
        <taxon>Trigonopsidales</taxon>
        <taxon>Trigonopsidaceae</taxon>
        <taxon>Tortispora</taxon>
    </lineage>
</organism>
<comment type="subcellular location">
    <subcellularLocation>
        <location evidence="1">Endoplasmic reticulum membrane</location>
        <topology evidence="1">Single-pass type IV membrane protein</topology>
    </subcellularLocation>
</comment>
<evidence type="ECO:0000313" key="12">
    <source>
        <dbReference type="Proteomes" id="UP000095023"/>
    </source>
</evidence>
<evidence type="ECO:0000256" key="10">
    <source>
        <dbReference type="SAM" id="Phobius"/>
    </source>
</evidence>
<protein>
    <recommendedName>
        <fullName evidence="13">t-SNARE coiled-coil homology domain-containing protein</fullName>
    </recommendedName>
</protein>
<evidence type="ECO:0000256" key="5">
    <source>
        <dbReference type="ARBA" id="ARBA00022824"/>
    </source>
</evidence>
<keyword evidence="3" id="KW-0813">Transport</keyword>
<evidence type="ECO:0000256" key="7">
    <source>
        <dbReference type="ARBA" id="ARBA00022927"/>
    </source>
</evidence>
<evidence type="ECO:0000256" key="9">
    <source>
        <dbReference type="ARBA" id="ARBA00023136"/>
    </source>
</evidence>
<evidence type="ECO:0000256" key="1">
    <source>
        <dbReference type="ARBA" id="ARBA00004163"/>
    </source>
</evidence>
<keyword evidence="6" id="KW-0931">ER-Golgi transport</keyword>
<evidence type="ECO:0000256" key="6">
    <source>
        <dbReference type="ARBA" id="ARBA00022892"/>
    </source>
</evidence>
<evidence type="ECO:0000256" key="8">
    <source>
        <dbReference type="ARBA" id="ARBA00022989"/>
    </source>
</evidence>
<feature type="transmembrane region" description="Helical" evidence="10">
    <location>
        <begin position="87"/>
        <end position="112"/>
    </location>
</feature>
<keyword evidence="12" id="KW-1185">Reference proteome</keyword>
<evidence type="ECO:0000256" key="3">
    <source>
        <dbReference type="ARBA" id="ARBA00022448"/>
    </source>
</evidence>
<dbReference type="GO" id="GO:0015031">
    <property type="term" value="P:protein transport"/>
    <property type="evidence" value="ECO:0007669"/>
    <property type="project" value="UniProtKB-KW"/>
</dbReference>
<dbReference type="GO" id="GO:0031201">
    <property type="term" value="C:SNARE complex"/>
    <property type="evidence" value="ECO:0007669"/>
    <property type="project" value="TreeGrafter"/>
</dbReference>
<dbReference type="PANTHER" id="PTHR13050:SF7">
    <property type="entry name" value="VESICLE TRANSPORT PROTEIN USE1"/>
    <property type="match status" value="1"/>
</dbReference>
<dbReference type="GO" id="GO:0005484">
    <property type="term" value="F:SNAP receptor activity"/>
    <property type="evidence" value="ECO:0007669"/>
    <property type="project" value="TreeGrafter"/>
</dbReference>
<evidence type="ECO:0008006" key="13">
    <source>
        <dbReference type="Google" id="ProtNLM"/>
    </source>
</evidence>
<dbReference type="PANTHER" id="PTHR13050">
    <property type="entry name" value="USE1-LIKE PROTEIN"/>
    <property type="match status" value="1"/>
</dbReference>
<keyword evidence="8 10" id="KW-1133">Transmembrane helix</keyword>
<dbReference type="InterPro" id="IPR019150">
    <property type="entry name" value="Vesicle_transport_protein_Use1"/>
</dbReference>
<evidence type="ECO:0000256" key="2">
    <source>
        <dbReference type="ARBA" id="ARBA00007891"/>
    </source>
</evidence>
<dbReference type="Proteomes" id="UP000095023">
    <property type="component" value="Unassembled WGS sequence"/>
</dbReference>
<evidence type="ECO:0000313" key="11">
    <source>
        <dbReference type="EMBL" id="ODV92731.1"/>
    </source>
</evidence>
<accession>A0A1E4TLV2</accession>
<name>A0A1E4TLV2_9ASCO</name>
<keyword evidence="5" id="KW-0256">Endoplasmic reticulum</keyword>
<comment type="similarity">
    <text evidence="2">Belongs to the USE1 family.</text>
</comment>
<keyword evidence="7" id="KW-0653">Protein transport</keyword>
<evidence type="ECO:0000256" key="4">
    <source>
        <dbReference type="ARBA" id="ARBA00022692"/>
    </source>
</evidence>
<sequence length="192" mass="21606">MEAQKDEFLRSVEDPEKKILLHQSLQDELSEELLKTGVALKESALAFGSQLEIDREVSEKAHESIENNANQISSAAKKLEDYRKRQALGVFYIYGAYLALIGLFVLGLLVILQFSKSPQTQKVYTTVTQAQTVYETRFGSDIMMSNSIQTNTIVTDIINLNTTETDSVETNTETQIQTKVLTDTLEPQHDEL</sequence>
<dbReference type="GO" id="GO:0005789">
    <property type="term" value="C:endoplasmic reticulum membrane"/>
    <property type="evidence" value="ECO:0007669"/>
    <property type="project" value="UniProtKB-SubCell"/>
</dbReference>
<gene>
    <name evidence="11" type="ORF">CANCADRAFT_43315</name>
</gene>
<keyword evidence="4 10" id="KW-0812">Transmembrane</keyword>
<proteinExistence type="inferred from homology"/>
<reference evidence="12" key="1">
    <citation type="submission" date="2016-02" db="EMBL/GenBank/DDBJ databases">
        <title>Comparative genomics of biotechnologically important yeasts.</title>
        <authorList>
            <consortium name="DOE Joint Genome Institute"/>
            <person name="Riley R."/>
            <person name="Haridas S."/>
            <person name="Wolfe K.H."/>
            <person name="Lopes M.R."/>
            <person name="Hittinger C.T."/>
            <person name="Goker M."/>
            <person name="Salamov A."/>
            <person name="Wisecaver J."/>
            <person name="Long T.M."/>
            <person name="Aerts A.L."/>
            <person name="Barry K."/>
            <person name="Choi C."/>
            <person name="Clum A."/>
            <person name="Coughlan A.Y."/>
            <person name="Deshpande S."/>
            <person name="Douglass A.P."/>
            <person name="Hanson S.J."/>
            <person name="Klenk H.-P."/>
            <person name="Labutti K."/>
            <person name="Lapidus A."/>
            <person name="Lindquist E."/>
            <person name="Lipzen A."/>
            <person name="Meier-Kolthoff J.P."/>
            <person name="Ohm R.A."/>
            <person name="Otillar R.P."/>
            <person name="Pangilinan J."/>
            <person name="Peng Y."/>
            <person name="Rokas A."/>
            <person name="Rosa C.A."/>
            <person name="Scheuner C."/>
            <person name="Sibirny A.A."/>
            <person name="Slot J.C."/>
            <person name="Stielow J.B."/>
            <person name="Sun H."/>
            <person name="Kurtzman C.P."/>
            <person name="Blackwell M."/>
            <person name="Jeffries T.W."/>
            <person name="Grigoriev I.V."/>
        </authorList>
    </citation>
    <scope>NUCLEOTIDE SEQUENCE [LARGE SCALE GENOMIC DNA]</scope>
    <source>
        <strain evidence="12">NRRL Y-17796</strain>
    </source>
</reference>
<dbReference type="AlphaFoldDB" id="A0A1E4TLV2"/>
<keyword evidence="9 10" id="KW-0472">Membrane</keyword>